<accession>A0A1Y2BIE1</accession>
<name>A0A1Y2BIE1_9FUNG</name>
<dbReference type="InterPro" id="IPR027417">
    <property type="entry name" value="P-loop_NTPase"/>
</dbReference>
<evidence type="ECO:0000313" key="5">
    <source>
        <dbReference type="EMBL" id="ORY34536.1"/>
    </source>
</evidence>
<sequence length="181" mass="19916">MKHPERRRSGLVGAESIFTDLSPTKFSENHCSETKTKEGKANGHIAAIIPHAAAIAASVRNQRVTILSAETVNGRSTLSPRGFNGNEQRPRIVVSQPRRIAAIQLAKRVKEQLGLANSGWKSGRHRIMNDVNDNHAHVVYATVGYLVNWLAHSPTASKMLLISSLMKPMNAQSIRTCWLCC</sequence>
<dbReference type="AlphaFoldDB" id="A0A1Y2BIE1"/>
<evidence type="ECO:0000256" key="4">
    <source>
        <dbReference type="ARBA" id="ARBA00022840"/>
    </source>
</evidence>
<dbReference type="Gene3D" id="3.40.50.300">
    <property type="entry name" value="P-loop containing nucleotide triphosphate hydrolases"/>
    <property type="match status" value="1"/>
</dbReference>
<keyword evidence="3" id="KW-0347">Helicase</keyword>
<dbReference type="EMBL" id="MCGO01000061">
    <property type="protein sequence ID" value="ORY34536.1"/>
    <property type="molecule type" value="Genomic_DNA"/>
</dbReference>
<dbReference type="GO" id="GO:0004386">
    <property type="term" value="F:helicase activity"/>
    <property type="evidence" value="ECO:0007669"/>
    <property type="project" value="UniProtKB-KW"/>
</dbReference>
<dbReference type="OrthoDB" id="10253254at2759"/>
<evidence type="ECO:0000256" key="3">
    <source>
        <dbReference type="ARBA" id="ARBA00022806"/>
    </source>
</evidence>
<evidence type="ECO:0000256" key="2">
    <source>
        <dbReference type="ARBA" id="ARBA00022801"/>
    </source>
</evidence>
<dbReference type="STRING" id="329046.A0A1Y2BIE1"/>
<comment type="caution">
    <text evidence="5">The sequence shown here is derived from an EMBL/GenBank/DDBJ whole genome shotgun (WGS) entry which is preliminary data.</text>
</comment>
<organism evidence="5 6">
    <name type="scientific">Rhizoclosmatium globosum</name>
    <dbReference type="NCBI Taxonomy" id="329046"/>
    <lineage>
        <taxon>Eukaryota</taxon>
        <taxon>Fungi</taxon>
        <taxon>Fungi incertae sedis</taxon>
        <taxon>Chytridiomycota</taxon>
        <taxon>Chytridiomycota incertae sedis</taxon>
        <taxon>Chytridiomycetes</taxon>
        <taxon>Chytridiales</taxon>
        <taxon>Chytriomycetaceae</taxon>
        <taxon>Rhizoclosmatium</taxon>
    </lineage>
</organism>
<keyword evidence="4" id="KW-0067">ATP-binding</keyword>
<proteinExistence type="predicted"/>
<evidence type="ECO:0000313" key="6">
    <source>
        <dbReference type="Proteomes" id="UP000193642"/>
    </source>
</evidence>
<reference evidence="5 6" key="1">
    <citation type="submission" date="2016-07" db="EMBL/GenBank/DDBJ databases">
        <title>Pervasive Adenine N6-methylation of Active Genes in Fungi.</title>
        <authorList>
            <consortium name="DOE Joint Genome Institute"/>
            <person name="Mondo S.J."/>
            <person name="Dannebaum R.O."/>
            <person name="Kuo R.C."/>
            <person name="Labutti K."/>
            <person name="Haridas S."/>
            <person name="Kuo A."/>
            <person name="Salamov A."/>
            <person name="Ahrendt S.R."/>
            <person name="Lipzen A."/>
            <person name="Sullivan W."/>
            <person name="Andreopoulos W.B."/>
            <person name="Clum A."/>
            <person name="Lindquist E."/>
            <person name="Daum C."/>
            <person name="Ramamoorthy G.K."/>
            <person name="Gryganskyi A."/>
            <person name="Culley D."/>
            <person name="Magnuson J.K."/>
            <person name="James T.Y."/>
            <person name="O'Malley M.A."/>
            <person name="Stajich J.E."/>
            <person name="Spatafora J.W."/>
            <person name="Visel A."/>
            <person name="Grigoriev I.V."/>
        </authorList>
    </citation>
    <scope>NUCLEOTIDE SEQUENCE [LARGE SCALE GENOMIC DNA]</scope>
    <source>
        <strain evidence="5 6">JEL800</strain>
    </source>
</reference>
<dbReference type="PANTHER" id="PTHR18934">
    <property type="entry name" value="ATP-DEPENDENT RNA HELICASE"/>
    <property type="match status" value="1"/>
</dbReference>
<keyword evidence="6" id="KW-1185">Reference proteome</keyword>
<dbReference type="GO" id="GO:0003723">
    <property type="term" value="F:RNA binding"/>
    <property type="evidence" value="ECO:0007669"/>
    <property type="project" value="TreeGrafter"/>
</dbReference>
<dbReference type="GO" id="GO:0005524">
    <property type="term" value="F:ATP binding"/>
    <property type="evidence" value="ECO:0007669"/>
    <property type="project" value="UniProtKB-KW"/>
</dbReference>
<protein>
    <submittedName>
        <fullName evidence="5">Uncharacterized protein</fullName>
    </submittedName>
</protein>
<dbReference type="GO" id="GO:0016787">
    <property type="term" value="F:hydrolase activity"/>
    <property type="evidence" value="ECO:0007669"/>
    <property type="project" value="UniProtKB-KW"/>
</dbReference>
<dbReference type="PANTHER" id="PTHR18934:SF99">
    <property type="entry name" value="ATP-DEPENDENT RNA HELICASE DHX37-RELATED"/>
    <property type="match status" value="1"/>
</dbReference>
<dbReference type="SUPFAM" id="SSF52540">
    <property type="entry name" value="P-loop containing nucleoside triphosphate hydrolases"/>
    <property type="match status" value="1"/>
</dbReference>
<dbReference type="Proteomes" id="UP000193642">
    <property type="component" value="Unassembled WGS sequence"/>
</dbReference>
<keyword evidence="1" id="KW-0547">Nucleotide-binding</keyword>
<evidence type="ECO:0000256" key="1">
    <source>
        <dbReference type="ARBA" id="ARBA00022741"/>
    </source>
</evidence>
<keyword evidence="2" id="KW-0378">Hydrolase</keyword>
<gene>
    <name evidence="5" type="ORF">BCR33DRAFT_790912</name>
</gene>